<dbReference type="AlphaFoldDB" id="B4DCJ6"/>
<organism evidence="3 4">
    <name type="scientific">Chthoniobacter flavus Ellin428</name>
    <dbReference type="NCBI Taxonomy" id="497964"/>
    <lineage>
        <taxon>Bacteria</taxon>
        <taxon>Pseudomonadati</taxon>
        <taxon>Verrucomicrobiota</taxon>
        <taxon>Spartobacteria</taxon>
        <taxon>Chthoniobacterales</taxon>
        <taxon>Chthoniobacteraceae</taxon>
        <taxon>Chthoniobacter</taxon>
    </lineage>
</organism>
<feature type="region of interest" description="Disordered" evidence="1">
    <location>
        <begin position="382"/>
        <end position="403"/>
    </location>
</feature>
<evidence type="ECO:0000313" key="3">
    <source>
        <dbReference type="EMBL" id="EDY15831.1"/>
    </source>
</evidence>
<feature type="compositionally biased region" description="Basic and acidic residues" evidence="1">
    <location>
        <begin position="220"/>
        <end position="229"/>
    </location>
</feature>
<dbReference type="RefSeq" id="WP_006983954.1">
    <property type="nucleotide sequence ID" value="NZ_ABVL01000052.1"/>
</dbReference>
<accession>B4DCJ6</accession>
<keyword evidence="4" id="KW-1185">Reference proteome</keyword>
<reference evidence="3 4" key="1">
    <citation type="journal article" date="2011" name="J. Bacteriol.">
        <title>Genome sequence of Chthoniobacter flavus Ellin428, an aerobic heterotrophic soil bacterium.</title>
        <authorList>
            <person name="Kant R."/>
            <person name="van Passel M.W."/>
            <person name="Palva A."/>
            <person name="Lucas S."/>
            <person name="Lapidus A."/>
            <person name="Glavina Del Rio T."/>
            <person name="Dalin E."/>
            <person name="Tice H."/>
            <person name="Bruce D."/>
            <person name="Goodwin L."/>
            <person name="Pitluck S."/>
            <person name="Larimer F.W."/>
            <person name="Land M.L."/>
            <person name="Hauser L."/>
            <person name="Sangwan P."/>
            <person name="de Vos W.M."/>
            <person name="Janssen P.H."/>
            <person name="Smidt H."/>
        </authorList>
    </citation>
    <scope>NUCLEOTIDE SEQUENCE [LARGE SCALE GENOMIC DNA]</scope>
    <source>
        <strain evidence="3 4">Ellin428</strain>
    </source>
</reference>
<gene>
    <name evidence="3" type="ORF">CfE428DRAFT_6637</name>
</gene>
<dbReference type="InParanoid" id="B4DCJ6"/>
<protein>
    <submittedName>
        <fullName evidence="3">Uncharacterized protein</fullName>
    </submittedName>
</protein>
<name>B4DCJ6_9BACT</name>
<keyword evidence="2" id="KW-0812">Transmembrane</keyword>
<dbReference type="STRING" id="497964.CfE428DRAFT_6637"/>
<proteinExistence type="predicted"/>
<dbReference type="EMBL" id="ABVL01000052">
    <property type="protein sequence ID" value="EDY15831.1"/>
    <property type="molecule type" value="Genomic_DNA"/>
</dbReference>
<evidence type="ECO:0000313" key="4">
    <source>
        <dbReference type="Proteomes" id="UP000005824"/>
    </source>
</evidence>
<keyword evidence="2" id="KW-0472">Membrane</keyword>
<dbReference type="eggNOG" id="COG0457">
    <property type="taxonomic scope" value="Bacteria"/>
</dbReference>
<dbReference type="Proteomes" id="UP000005824">
    <property type="component" value="Unassembled WGS sequence"/>
</dbReference>
<evidence type="ECO:0000256" key="2">
    <source>
        <dbReference type="SAM" id="Phobius"/>
    </source>
</evidence>
<feature type="transmembrane region" description="Helical" evidence="2">
    <location>
        <begin position="14"/>
        <end position="36"/>
    </location>
</feature>
<keyword evidence="2" id="KW-1133">Transmembrane helix</keyword>
<feature type="compositionally biased region" description="Pro residues" evidence="1">
    <location>
        <begin position="235"/>
        <end position="245"/>
    </location>
</feature>
<evidence type="ECO:0000256" key="1">
    <source>
        <dbReference type="SAM" id="MobiDB-lite"/>
    </source>
</evidence>
<feature type="region of interest" description="Disordered" evidence="1">
    <location>
        <begin position="218"/>
        <end position="245"/>
    </location>
</feature>
<sequence>MSDPAPTPPQKSNVWIFSGIGIFVAAIAGLVIWAGLHEGNKPTPQVVATTAPAAPATPHPPPAPHPRAKFRVGPLEGSIPALNELPPKSTLSLGAITSEDLPDENLARHVRLHIPIKAQQGLPIDLHDLVIHVLFYDQLDGKDVVETAAKVNTHWAKPPVNWADSDTEELVVDYELPKPDRAEAEQHDRKYYGYIVRVYYQRQLQAATAQPQLLAQSHPAEPKLPDESLRISPRRPSPTLPPPEPVDLSEALPDIAAGSAMGILAITKDDVADPKAVQHFLLHIPIKVRPKVRVDVKELMVQVLFYDLSNGTSVEQTCANVKSHWDSPPADWTHGDVEDLNVEYQLMRPENRTTALNENRQFYGYIVRVYYRRRLQATVAQPSSLTQKYPAPPILEEPDSSAE</sequence>
<comment type="caution">
    <text evidence="3">The sequence shown here is derived from an EMBL/GenBank/DDBJ whole genome shotgun (WGS) entry which is preliminary data.</text>
</comment>